<organism evidence="3 4">
    <name type="scientific">Lentihominibacter faecis</name>
    <dbReference type="NCBI Taxonomy" id="2764712"/>
    <lineage>
        <taxon>Bacteria</taxon>
        <taxon>Bacillati</taxon>
        <taxon>Bacillota</taxon>
        <taxon>Clostridia</taxon>
        <taxon>Peptostreptococcales</taxon>
        <taxon>Anaerovoracaceae</taxon>
        <taxon>Lentihominibacter</taxon>
    </lineage>
</organism>
<keyword evidence="4" id="KW-1185">Reference proteome</keyword>
<dbReference type="InterPro" id="IPR008040">
    <property type="entry name" value="Hydant_A_N"/>
</dbReference>
<proteinExistence type="predicted"/>
<dbReference type="InterPro" id="IPR043129">
    <property type="entry name" value="ATPase_NBD"/>
</dbReference>
<evidence type="ECO:0000259" key="1">
    <source>
        <dbReference type="Pfam" id="PF01968"/>
    </source>
</evidence>
<dbReference type="GO" id="GO:0006749">
    <property type="term" value="P:glutathione metabolic process"/>
    <property type="evidence" value="ECO:0007669"/>
    <property type="project" value="TreeGrafter"/>
</dbReference>
<dbReference type="Proteomes" id="UP000644115">
    <property type="component" value="Unassembled WGS sequence"/>
</dbReference>
<dbReference type="Pfam" id="PF01968">
    <property type="entry name" value="Hydantoinase_A"/>
    <property type="match status" value="1"/>
</dbReference>
<evidence type="ECO:0000313" key="3">
    <source>
        <dbReference type="EMBL" id="MBC5999831.1"/>
    </source>
</evidence>
<dbReference type="GO" id="GO:0005829">
    <property type="term" value="C:cytosol"/>
    <property type="evidence" value="ECO:0007669"/>
    <property type="project" value="TreeGrafter"/>
</dbReference>
<accession>A0A923SN66</accession>
<dbReference type="PANTHER" id="PTHR11365:SF2">
    <property type="entry name" value="5-OXOPROLINASE"/>
    <property type="match status" value="1"/>
</dbReference>
<evidence type="ECO:0000313" key="4">
    <source>
        <dbReference type="Proteomes" id="UP000644115"/>
    </source>
</evidence>
<comment type="caution">
    <text evidence="3">The sequence shown here is derived from an EMBL/GenBank/DDBJ whole genome shotgun (WGS) entry which is preliminary data.</text>
</comment>
<dbReference type="Pfam" id="PF05378">
    <property type="entry name" value="Hydant_A_N"/>
    <property type="match status" value="1"/>
</dbReference>
<dbReference type="PANTHER" id="PTHR11365">
    <property type="entry name" value="5-OXOPROLINASE RELATED"/>
    <property type="match status" value="1"/>
</dbReference>
<gene>
    <name evidence="3" type="ORF">H8876_07450</name>
</gene>
<dbReference type="AlphaFoldDB" id="A0A923SN66"/>
<dbReference type="RefSeq" id="WP_249287210.1">
    <property type="nucleotide sequence ID" value="NZ_JACRWC010000097.1"/>
</dbReference>
<feature type="domain" description="Hydantoinase/oxoprolinase N-terminal" evidence="2">
    <location>
        <begin position="5"/>
        <end position="158"/>
    </location>
</feature>
<name>A0A923SN66_9FIRM</name>
<dbReference type="InterPro" id="IPR002821">
    <property type="entry name" value="Hydantoinase_A"/>
</dbReference>
<dbReference type="SUPFAM" id="SSF53067">
    <property type="entry name" value="Actin-like ATPase domain"/>
    <property type="match status" value="1"/>
</dbReference>
<dbReference type="EMBL" id="JACRWC010000097">
    <property type="protein sequence ID" value="MBC5999831.1"/>
    <property type="molecule type" value="Genomic_DNA"/>
</dbReference>
<sequence length="690" mass="75597">MSFILGMDTGGTYTDAVIIDAKDRKVLCKAKALTTKDDLTTGIKNCLDQLEFDRLEEITLISLSTTLATNAIVEGRGGKVALLYMGAELEEDIPAAKSIHIRGAFDIMGRQKEALEEEEVKRVLESLKGKVDAVAISGYASVRNPKHEQEAAKIAEDVLGIPVICAHHLSTALGFYHRTITAVLNGRLISIIDDLLVSTRKVLKEKGISGTIMVVKGDGTLMTEKLAGQRPVETILSGPAASVIGGLALTGQKDGIVVDMGGTTTDIAEVSGGSVKIRREGANVGGWLTRVQAAEISTFGIGGDSRICLDRHGEIQIGPEKVIPLCVAGAQWPELIHEVRSFRRTGDIKSYSAQEADCYFYRGGMASRDVTGKDEKMMEKLRERPHSMTYLARIIGQDPETVDLTPLVEEGILLRIGVTPTDILHVQGRYNRWNRDLSNAGVEILARRQEISTAKFLNKVERMIKVKLASACVQAAANFDLAEENRDGSSLRPDQGMISMSESEAAMYLLERAFGSKPSSVIDPQIHLKKRLVAIGAPAGVWLREAGKLLHEDVLVPEHADVANAFGAAVGQVTETVEILISMDKGKYLLNLPWSRMECGSKEEATFYAIHEGRKHIEHLLADAGCRNWKIEEKFSDIMVEISDVEDIQDVQEKTWMGQRCFPNKKILRNSPCLPACKQKNIATRLRDTT</sequence>
<feature type="domain" description="Hydantoinase A/oxoprolinase" evidence="1">
    <location>
        <begin position="178"/>
        <end position="320"/>
    </location>
</feature>
<reference evidence="3" key="1">
    <citation type="submission" date="2020-08" db="EMBL/GenBank/DDBJ databases">
        <authorList>
            <person name="Liu C."/>
            <person name="Sun Q."/>
        </authorList>
    </citation>
    <scope>NUCLEOTIDE SEQUENCE</scope>
    <source>
        <strain evidence="3">BX16</strain>
    </source>
</reference>
<dbReference type="GO" id="GO:0017168">
    <property type="term" value="F:5-oxoprolinase (ATP-hydrolyzing) activity"/>
    <property type="evidence" value="ECO:0007669"/>
    <property type="project" value="TreeGrafter"/>
</dbReference>
<protein>
    <submittedName>
        <fullName evidence="3">Hydantoinase/oxoprolinase family protein</fullName>
    </submittedName>
</protein>
<dbReference type="InterPro" id="IPR045079">
    <property type="entry name" value="Oxoprolinase-like"/>
</dbReference>
<evidence type="ECO:0000259" key="2">
    <source>
        <dbReference type="Pfam" id="PF05378"/>
    </source>
</evidence>